<accession>A0ABY4WN95</accession>
<feature type="region of interest" description="Disordered" evidence="1">
    <location>
        <begin position="1"/>
        <end position="35"/>
    </location>
</feature>
<dbReference type="EMBL" id="CP098755">
    <property type="protein sequence ID" value="USG68159.1"/>
    <property type="molecule type" value="Genomic_DNA"/>
</dbReference>
<gene>
    <name evidence="2" type="ORF">NDK47_13110</name>
</gene>
<evidence type="ECO:0000256" key="1">
    <source>
        <dbReference type="SAM" id="MobiDB-lite"/>
    </source>
</evidence>
<reference evidence="2" key="1">
    <citation type="submission" date="2022-06" db="EMBL/GenBank/DDBJ databases">
        <title>Genome sequencing of Brevibacillus sp. BB3-R1.</title>
        <authorList>
            <person name="Heo J."/>
            <person name="Lee D."/>
            <person name="Won M."/>
            <person name="Han B.-H."/>
            <person name="Hong S.-B."/>
            <person name="Kwon S.-W."/>
        </authorList>
    </citation>
    <scope>NUCLEOTIDE SEQUENCE</scope>
    <source>
        <strain evidence="2">BB3-R1</strain>
    </source>
</reference>
<keyword evidence="3" id="KW-1185">Reference proteome</keyword>
<proteinExistence type="predicted"/>
<evidence type="ECO:0000313" key="2">
    <source>
        <dbReference type="EMBL" id="USG68159.1"/>
    </source>
</evidence>
<dbReference type="Proteomes" id="UP001056500">
    <property type="component" value="Chromosome"/>
</dbReference>
<organism evidence="2 3">
    <name type="scientific">Brevibacillus ruminantium</name>
    <dbReference type="NCBI Taxonomy" id="2950604"/>
    <lineage>
        <taxon>Bacteria</taxon>
        <taxon>Bacillati</taxon>
        <taxon>Bacillota</taxon>
        <taxon>Bacilli</taxon>
        <taxon>Bacillales</taxon>
        <taxon>Paenibacillaceae</taxon>
        <taxon>Brevibacillus</taxon>
    </lineage>
</organism>
<feature type="compositionally biased region" description="Pro residues" evidence="1">
    <location>
        <begin position="14"/>
        <end position="25"/>
    </location>
</feature>
<evidence type="ECO:0000313" key="3">
    <source>
        <dbReference type="Proteomes" id="UP001056500"/>
    </source>
</evidence>
<protein>
    <submittedName>
        <fullName evidence="2">Transporter</fullName>
    </submittedName>
</protein>
<sequence>MAFRPPSGLFPGTPSRPFPGAPPGPQQFQPPTFSPPPFIPAQPAPFAIDPGAIAGCLFRLTYVWLANGEQFWFFPVFLGPRSVAGFRWSGRFWRYTGFDLRFILSFSCF</sequence>
<dbReference type="RefSeq" id="WP_251875563.1">
    <property type="nucleotide sequence ID" value="NZ_CP098755.1"/>
</dbReference>
<name>A0ABY4WN95_9BACL</name>